<dbReference type="Proteomes" id="UP000011554">
    <property type="component" value="Unassembled WGS sequence"/>
</dbReference>
<reference evidence="1 2" key="1">
    <citation type="journal article" date="2014" name="PLoS Genet.">
        <title>Phylogenetically driven sequencing of extremely halophilic archaea reveals strategies for static and dynamic osmo-response.</title>
        <authorList>
            <person name="Becker E.A."/>
            <person name="Seitzer P.M."/>
            <person name="Tritt A."/>
            <person name="Larsen D."/>
            <person name="Krusor M."/>
            <person name="Yao A.I."/>
            <person name="Wu D."/>
            <person name="Madern D."/>
            <person name="Eisen J.A."/>
            <person name="Darling A.E."/>
            <person name="Facciotti M.T."/>
        </authorList>
    </citation>
    <scope>NUCLEOTIDE SEQUENCE [LARGE SCALE GENOMIC DNA]</scope>
    <source>
        <strain evidence="1 2">DSM 12278</strain>
    </source>
</reference>
<protein>
    <submittedName>
        <fullName evidence="1">Uncharacterized protein</fullName>
    </submittedName>
</protein>
<dbReference type="EMBL" id="AOIO01000033">
    <property type="protein sequence ID" value="ELY99471.1"/>
    <property type="molecule type" value="Genomic_DNA"/>
</dbReference>
<proteinExistence type="predicted"/>
<evidence type="ECO:0000313" key="2">
    <source>
        <dbReference type="Proteomes" id="UP000011554"/>
    </source>
</evidence>
<gene>
    <name evidence="1" type="ORF">C481_14598</name>
</gene>
<dbReference type="STRING" id="29540.C481_14598"/>
<organism evidence="1 2">
    <name type="scientific">Natrialba asiatica (strain ATCC 700177 / DSM 12278 / JCM 9576 / FERM P-10747 / NBRC 102637 / 172P1)</name>
    <dbReference type="NCBI Taxonomy" id="29540"/>
    <lineage>
        <taxon>Archaea</taxon>
        <taxon>Methanobacteriati</taxon>
        <taxon>Methanobacteriota</taxon>
        <taxon>Stenosarchaea group</taxon>
        <taxon>Halobacteria</taxon>
        <taxon>Halobacteriales</taxon>
        <taxon>Natrialbaceae</taxon>
        <taxon>Natrialba</taxon>
    </lineage>
</organism>
<dbReference type="AlphaFoldDB" id="M0AM99"/>
<sequence>MGLIGEKFAMEEAKSKEIVAVADEVSIMDEAEWTVVTLVTFLDKIDEYGNGYSTYKYRELVVKEIDRINDALEPRNKDIANKVPQKDSLVKDVVRASRFFRSSFTPEKLLQEIHSQIDVQEIADVCEELVKVNAMAEIGENEYKTTYENI</sequence>
<evidence type="ECO:0000313" key="1">
    <source>
        <dbReference type="EMBL" id="ELY99471.1"/>
    </source>
</evidence>
<name>M0AM99_NATA1</name>
<accession>M0AM99</accession>
<keyword evidence="2" id="KW-1185">Reference proteome</keyword>
<dbReference type="PATRIC" id="fig|29540.5.peg.2963"/>
<comment type="caution">
    <text evidence="1">The sequence shown here is derived from an EMBL/GenBank/DDBJ whole genome shotgun (WGS) entry which is preliminary data.</text>
</comment>